<name>A0A233V1A1_FINMA</name>
<evidence type="ECO:0000313" key="2">
    <source>
        <dbReference type="Proteomes" id="UP000215413"/>
    </source>
</evidence>
<proteinExistence type="predicted"/>
<gene>
    <name evidence="1" type="ORF">B9N49_09770</name>
</gene>
<protein>
    <recommendedName>
        <fullName evidence="3">Cell wall-binding repeat-containing protein</fullName>
    </recommendedName>
</protein>
<accession>A0A233V1A1</accession>
<dbReference type="PANTHER" id="PTHR30032:SF1">
    <property type="entry name" value="N-ACETYLMURAMOYL-L-ALANINE AMIDASE LYTC"/>
    <property type="match status" value="1"/>
</dbReference>
<dbReference type="RefSeq" id="WP_148131899.1">
    <property type="nucleotide sequence ID" value="NZ_NDYC01000066.1"/>
</dbReference>
<dbReference type="Gene3D" id="3.40.50.12090">
    <property type="match status" value="1"/>
</dbReference>
<reference evidence="2" key="1">
    <citation type="submission" date="2017-04" db="EMBL/GenBank/DDBJ databases">
        <title>Finegoldia magna isolated from orthopedic joint implant-associated infections.</title>
        <authorList>
            <person name="Bjorklund S."/>
            <person name="Bruggemann H."/>
            <person name="Jensen A."/>
            <person name="Hellmark B."/>
            <person name="Soderquist B."/>
        </authorList>
    </citation>
    <scope>NUCLEOTIDE SEQUENCE [LARGE SCALE GENOMIC DNA]</scope>
    <source>
        <strain evidence="2">CCUG 54800</strain>
    </source>
</reference>
<dbReference type="InterPro" id="IPR051922">
    <property type="entry name" value="Bact_Sporulation_Assoc"/>
</dbReference>
<dbReference type="Pfam" id="PF04122">
    <property type="entry name" value="CW_binding_2"/>
    <property type="match status" value="1"/>
</dbReference>
<organism evidence="1 2">
    <name type="scientific">Finegoldia magna</name>
    <name type="common">Peptostreptococcus magnus</name>
    <dbReference type="NCBI Taxonomy" id="1260"/>
    <lineage>
        <taxon>Bacteria</taxon>
        <taxon>Bacillati</taxon>
        <taxon>Bacillota</taxon>
        <taxon>Tissierellia</taxon>
        <taxon>Tissierellales</taxon>
        <taxon>Peptoniphilaceae</taxon>
        <taxon>Finegoldia</taxon>
    </lineage>
</organism>
<evidence type="ECO:0008006" key="3">
    <source>
        <dbReference type="Google" id="ProtNLM"/>
    </source>
</evidence>
<dbReference type="AlphaFoldDB" id="A0A233V1A1"/>
<dbReference type="Proteomes" id="UP000215413">
    <property type="component" value="Unassembled WGS sequence"/>
</dbReference>
<evidence type="ECO:0000313" key="1">
    <source>
        <dbReference type="EMBL" id="OXZ26180.1"/>
    </source>
</evidence>
<sequence>QEVLKQIEEVIIVGGEKTISKEVENKLPNPTRIAGANRYETAKKIYEYGFKDRVEVNIANGTVPADSLVIGSIDCPILLVEANEIPEATKQAIKESKFEKVNVFGGENSINESVVKELIK</sequence>
<dbReference type="PANTHER" id="PTHR30032">
    <property type="entry name" value="N-ACETYLMURAMOYL-L-ALANINE AMIDASE-RELATED"/>
    <property type="match status" value="1"/>
</dbReference>
<dbReference type="EMBL" id="NDYC01000066">
    <property type="protein sequence ID" value="OXZ26180.1"/>
    <property type="molecule type" value="Genomic_DNA"/>
</dbReference>
<comment type="caution">
    <text evidence="1">The sequence shown here is derived from an EMBL/GenBank/DDBJ whole genome shotgun (WGS) entry which is preliminary data.</text>
</comment>
<feature type="non-terminal residue" evidence="1">
    <location>
        <position position="1"/>
    </location>
</feature>
<dbReference type="InterPro" id="IPR007253">
    <property type="entry name" value="Cell_wall-bd_2"/>
</dbReference>